<evidence type="ECO:0000256" key="4">
    <source>
        <dbReference type="SAM" id="MobiDB-lite"/>
    </source>
</evidence>
<dbReference type="Proteomes" id="UP000248889">
    <property type="component" value="Unassembled WGS sequence"/>
</dbReference>
<keyword evidence="7" id="KW-1185">Reference proteome</keyword>
<keyword evidence="1" id="KW-0285">Flavoprotein</keyword>
<dbReference type="GO" id="GO:0016020">
    <property type="term" value="C:membrane"/>
    <property type="evidence" value="ECO:0007669"/>
    <property type="project" value="InterPro"/>
</dbReference>
<comment type="caution">
    <text evidence="6">The sequence shown here is derived from an EMBL/GenBank/DDBJ whole genome shotgun (WGS) entry which is preliminary data.</text>
</comment>
<evidence type="ECO:0000259" key="5">
    <source>
        <dbReference type="PROSITE" id="PS51387"/>
    </source>
</evidence>
<keyword evidence="2" id="KW-0274">FAD</keyword>
<name>A0A2X0IC87_9ACTN</name>
<feature type="region of interest" description="Disordered" evidence="4">
    <location>
        <begin position="1"/>
        <end position="22"/>
    </location>
</feature>
<proteinExistence type="predicted"/>
<evidence type="ECO:0000256" key="3">
    <source>
        <dbReference type="ARBA" id="ARBA00023002"/>
    </source>
</evidence>
<dbReference type="InterPro" id="IPR016169">
    <property type="entry name" value="FAD-bd_PCMH_sub2"/>
</dbReference>
<protein>
    <submittedName>
        <fullName evidence="6">Decaprenylphosphoryl-beta-D-ribose oxidase</fullName>
    </submittedName>
</protein>
<dbReference type="InterPro" id="IPR007173">
    <property type="entry name" value="ALO_C"/>
</dbReference>
<feature type="domain" description="FAD-binding PCMH-type" evidence="5">
    <location>
        <begin position="14"/>
        <end position="183"/>
    </location>
</feature>
<dbReference type="InterPro" id="IPR006094">
    <property type="entry name" value="Oxid_FAD_bind_N"/>
</dbReference>
<dbReference type="InterPro" id="IPR016166">
    <property type="entry name" value="FAD-bd_PCMH"/>
</dbReference>
<dbReference type="Gene3D" id="3.30.465.10">
    <property type="match status" value="1"/>
</dbReference>
<evidence type="ECO:0000256" key="2">
    <source>
        <dbReference type="ARBA" id="ARBA00022827"/>
    </source>
</evidence>
<reference evidence="6 7" key="1">
    <citation type="submission" date="2018-06" db="EMBL/GenBank/DDBJ databases">
        <title>Streptacidiphilus pinicola sp. nov., isolated from pine grove soil.</title>
        <authorList>
            <person name="Roh S.G."/>
            <person name="Park S."/>
            <person name="Kim M.-K."/>
            <person name="Yun B.-R."/>
            <person name="Park J."/>
            <person name="Kim M.J."/>
            <person name="Kim Y.S."/>
            <person name="Kim S.B."/>
        </authorList>
    </citation>
    <scope>NUCLEOTIDE SEQUENCE [LARGE SCALE GENOMIC DNA]</scope>
    <source>
        <strain evidence="6 7">MMS16-CNU450</strain>
    </source>
</reference>
<keyword evidence="3" id="KW-0560">Oxidoreductase</keyword>
<evidence type="ECO:0000313" key="6">
    <source>
        <dbReference type="EMBL" id="RAG81203.1"/>
    </source>
</evidence>
<dbReference type="RefSeq" id="WP_111507132.1">
    <property type="nucleotide sequence ID" value="NZ_QKYN01000173.1"/>
</dbReference>
<accession>A0A2X0IC87</accession>
<dbReference type="PANTHER" id="PTHR43762">
    <property type="entry name" value="L-GULONOLACTONE OXIDASE"/>
    <property type="match status" value="1"/>
</dbReference>
<sequence length="446" mass="48095">MAEPEVLLSGWGRTPRSRAEPVGPLSLPALRGLIASRPERGLVARGAGRSYGDAALNSGGLVLTQAVEPWLLLDPHRGRVRVSASVEFTELLARTVPHGWLPPVLPGTAHLTVGGAVAADVHGKNQHRDGTIAAWLDQIDLVDGTGTLRRLTPEETPHAFGATVGGMGLTGVIVSVTLRLLPIRSALLDVTTRRAADLDALMDTLDTARSRYAVAWIDGTAHGRSLGRGVVDLADHHAEPDPRREPDGPRYRPGLALPVPALPFCPVTPRTAAAFNGLWYHRAPRLRQSVATLGTFFHRLDALAGWNRALGPAGIWQYQFVVPDAERDLVVCALETLHRHQASPFLGTLKRFGPADGHPLSFPVAGWSLAVDLPAARAGIGELLDALDRLVAKSGGRLYLAKDARMDRARFTEMYGPLDAWHEARARLDPHGVFRSDLGRRLGLCE</sequence>
<evidence type="ECO:0000256" key="1">
    <source>
        <dbReference type="ARBA" id="ARBA00022630"/>
    </source>
</evidence>
<dbReference type="InterPro" id="IPR016164">
    <property type="entry name" value="FAD-linked_Oxase-like_C"/>
</dbReference>
<dbReference type="SUPFAM" id="SSF55103">
    <property type="entry name" value="FAD-linked oxidases, C-terminal domain"/>
    <property type="match status" value="1"/>
</dbReference>
<evidence type="ECO:0000313" key="7">
    <source>
        <dbReference type="Proteomes" id="UP000248889"/>
    </source>
</evidence>
<dbReference type="AlphaFoldDB" id="A0A2X0IC87"/>
<dbReference type="GO" id="GO:0003885">
    <property type="term" value="F:D-arabinono-1,4-lactone oxidase activity"/>
    <property type="evidence" value="ECO:0007669"/>
    <property type="project" value="InterPro"/>
</dbReference>
<dbReference type="GO" id="GO:0071949">
    <property type="term" value="F:FAD binding"/>
    <property type="evidence" value="ECO:0007669"/>
    <property type="project" value="InterPro"/>
</dbReference>
<organism evidence="6 7">
    <name type="scientific">Streptacidiphilus pinicola</name>
    <dbReference type="NCBI Taxonomy" id="2219663"/>
    <lineage>
        <taxon>Bacteria</taxon>
        <taxon>Bacillati</taxon>
        <taxon>Actinomycetota</taxon>
        <taxon>Actinomycetes</taxon>
        <taxon>Kitasatosporales</taxon>
        <taxon>Streptomycetaceae</taxon>
        <taxon>Streptacidiphilus</taxon>
    </lineage>
</organism>
<dbReference type="InterPro" id="IPR010031">
    <property type="entry name" value="FAD_lactone_oxidase-like"/>
</dbReference>
<dbReference type="OrthoDB" id="143770at2"/>
<dbReference type="SUPFAM" id="SSF56176">
    <property type="entry name" value="FAD-binding/transporter-associated domain-like"/>
    <property type="match status" value="1"/>
</dbReference>
<dbReference type="PANTHER" id="PTHR43762:SF1">
    <property type="entry name" value="D-ARABINONO-1,4-LACTONE OXIDASE"/>
    <property type="match status" value="1"/>
</dbReference>
<dbReference type="InterPro" id="IPR036318">
    <property type="entry name" value="FAD-bd_PCMH-like_sf"/>
</dbReference>
<dbReference type="PROSITE" id="PS51387">
    <property type="entry name" value="FAD_PCMH"/>
    <property type="match status" value="1"/>
</dbReference>
<dbReference type="Pfam" id="PF04030">
    <property type="entry name" value="ALO"/>
    <property type="match status" value="1"/>
</dbReference>
<dbReference type="Pfam" id="PF01565">
    <property type="entry name" value="FAD_binding_4"/>
    <property type="match status" value="1"/>
</dbReference>
<gene>
    <name evidence="6" type="ORF">DN069_34180</name>
</gene>
<dbReference type="EMBL" id="QKYN01000173">
    <property type="protein sequence ID" value="RAG81203.1"/>
    <property type="molecule type" value="Genomic_DNA"/>
</dbReference>